<keyword evidence="1" id="KW-0175">Coiled coil</keyword>
<dbReference type="Proteomes" id="UP000007726">
    <property type="component" value="Chromosome"/>
</dbReference>
<dbReference type="HOGENOM" id="CLU_2329169_0_0_9"/>
<feature type="coiled-coil region" evidence="1">
    <location>
        <begin position="52"/>
        <end position="79"/>
    </location>
</feature>
<proteinExistence type="predicted"/>
<name>B8FWB6_DESHD</name>
<dbReference type="RefSeq" id="WP_015944170.1">
    <property type="nucleotide sequence ID" value="NC_011830.1"/>
</dbReference>
<evidence type="ECO:0000256" key="1">
    <source>
        <dbReference type="SAM" id="Coils"/>
    </source>
</evidence>
<reference evidence="2 3" key="1">
    <citation type="journal article" date="2012" name="BMC Microbiol.">
        <title>Genome sequence of Desulfitobacterium hafniense DCB-2, a Gram-positive anaerobe capable of dehalogenation and metal reduction.</title>
        <authorList>
            <person name="Kim S.H."/>
            <person name="Harzman C."/>
            <person name="Davis J.K."/>
            <person name="Hutcheson R."/>
            <person name="Broderick J.B."/>
            <person name="Marsh T.L."/>
            <person name="Tiedje J.M."/>
        </authorList>
    </citation>
    <scope>NUCLEOTIDE SEQUENCE [LARGE SCALE GENOMIC DNA]</scope>
    <source>
        <strain evidence="3">DSM 10664 / DCB-2</strain>
    </source>
</reference>
<dbReference type="KEGG" id="dhd:Dhaf_2702"/>
<evidence type="ECO:0000313" key="3">
    <source>
        <dbReference type="Proteomes" id="UP000007726"/>
    </source>
</evidence>
<accession>B8FWB6</accession>
<dbReference type="EMBL" id="CP001336">
    <property type="protein sequence ID" value="ACL20728.1"/>
    <property type="molecule type" value="Genomic_DNA"/>
</dbReference>
<organism evidence="2 3">
    <name type="scientific">Desulfitobacterium hafniense (strain DSM 10664 / DCB-2)</name>
    <dbReference type="NCBI Taxonomy" id="272564"/>
    <lineage>
        <taxon>Bacteria</taxon>
        <taxon>Bacillati</taxon>
        <taxon>Bacillota</taxon>
        <taxon>Clostridia</taxon>
        <taxon>Eubacteriales</taxon>
        <taxon>Desulfitobacteriaceae</taxon>
        <taxon>Desulfitobacterium</taxon>
    </lineage>
</organism>
<sequence length="98" mass="11374">MFALYRLDLEDGKYTILLQEGLGKFSFEALRHGKSWRDLVGDNLVFALVSRIRELEATLNDACEEIKELEGSLDDAYYEEPSCSDEFDERIRCNEDDK</sequence>
<dbReference type="AlphaFoldDB" id="B8FWB6"/>
<evidence type="ECO:0000313" key="2">
    <source>
        <dbReference type="EMBL" id="ACL20728.1"/>
    </source>
</evidence>
<gene>
    <name evidence="2" type="ordered locus">Dhaf_2702</name>
</gene>
<protein>
    <submittedName>
        <fullName evidence="2">Uncharacterized protein</fullName>
    </submittedName>
</protein>